<feature type="compositionally biased region" description="Pro residues" evidence="2">
    <location>
        <begin position="136"/>
        <end position="151"/>
    </location>
</feature>
<geneLocation type="mitochondrion" evidence="3"/>
<evidence type="ECO:0000313" key="4">
    <source>
        <dbReference type="Proteomes" id="UP000290189"/>
    </source>
</evidence>
<feature type="compositionally biased region" description="Low complexity" evidence="2">
    <location>
        <begin position="59"/>
        <end position="72"/>
    </location>
</feature>
<protein>
    <submittedName>
        <fullName evidence="3">Uncharacterized protein</fullName>
    </submittedName>
</protein>
<accession>A0A3P3YJS2</accession>
<feature type="coiled-coil region" evidence="1">
    <location>
        <begin position="572"/>
        <end position="620"/>
    </location>
</feature>
<evidence type="ECO:0000313" key="3">
    <source>
        <dbReference type="EMBL" id="SPR00379.1"/>
    </source>
</evidence>
<keyword evidence="3" id="KW-0496">Mitochondrion</keyword>
<keyword evidence="1" id="KW-0175">Coiled coil</keyword>
<feature type="compositionally biased region" description="Low complexity" evidence="2">
    <location>
        <begin position="224"/>
        <end position="242"/>
    </location>
</feature>
<feature type="compositionally biased region" description="Pro residues" evidence="2">
    <location>
        <begin position="182"/>
        <end position="194"/>
    </location>
</feature>
<dbReference type="EMBL" id="OVEO01000014">
    <property type="protein sequence ID" value="SPR00379.1"/>
    <property type="molecule type" value="Genomic_DNA"/>
</dbReference>
<evidence type="ECO:0000256" key="1">
    <source>
        <dbReference type="SAM" id="Coils"/>
    </source>
</evidence>
<evidence type="ECO:0000256" key="2">
    <source>
        <dbReference type="SAM" id="MobiDB-lite"/>
    </source>
</evidence>
<feature type="compositionally biased region" description="Basic and acidic residues" evidence="2">
    <location>
        <begin position="322"/>
        <end position="332"/>
    </location>
</feature>
<name>A0A3P3YJS2_PLABS</name>
<reference evidence="3 4" key="1">
    <citation type="submission" date="2018-03" db="EMBL/GenBank/DDBJ databases">
        <authorList>
            <person name="Fogelqvist J."/>
        </authorList>
    </citation>
    <scope>NUCLEOTIDE SEQUENCE [LARGE SCALE GENOMIC DNA]</scope>
</reference>
<organism evidence="3 4">
    <name type="scientific">Plasmodiophora brassicae</name>
    <name type="common">Clubroot disease agent</name>
    <dbReference type="NCBI Taxonomy" id="37360"/>
    <lineage>
        <taxon>Eukaryota</taxon>
        <taxon>Sar</taxon>
        <taxon>Rhizaria</taxon>
        <taxon>Endomyxa</taxon>
        <taxon>Phytomyxea</taxon>
        <taxon>Plasmodiophorida</taxon>
        <taxon>Plasmodiophoridae</taxon>
        <taxon>Plasmodiophora</taxon>
    </lineage>
</organism>
<feature type="compositionally biased region" description="Polar residues" evidence="2">
    <location>
        <begin position="273"/>
        <end position="284"/>
    </location>
</feature>
<sequence length="683" mass="74009">MASADAALPSVASPQLLGVDSDDETSIMSELNSSFAVSGGGSLDIGPPVLERQVSDSTSKPAPRAPLRSSSPMAEPQAPVRPGRPGQPPDSGRPMIQRVPPGRSRPPPPPSSFGSRPHVPAPPENARSPPGNQLRPGPPVMRAPMRGPPRPGVQFRPPASRMMRPGIVPPPVRRIDPAGSPANPPTPSPGPPPVRRINPAGSAVHPPTPSSSSSHHPAPPPQQVRPMPSGYPRQPVRPPVARRMLHPPRPQPTPYRQSPVIAQHPPQRAPSPQAMSQSYPQSSVPCEAPSVGDRGVPDPDAHAADAMNSDDSMDRAPPPAARRAEHVNDHAGSHNWGPDQQGKPEACAPEEVAQGDAHVSRGRARPLSPIVEQANRSRNPSTDRTRSTSPVSVSNAPRKAPPERARSRSPSPRPFGEPYGPDASQPAWLAANRRSPSVDMHRLATRSVASRSISPDRFSIVSADARALLFSKARAIRQKHDEERRALRLQIEKLKAAGRSEIPSPDVAAPAGTGVPYDDMLPAAYAENSRLVRRLLDEQLDNTARMEALWTKVAIVLQQGTYPEEFIADIGNKVQAEEARSLRAQLAASQERARQLVDENAHLGRRIAECEKRNAQAHEESRVLLTSLRHALEQETFERKRMNALYDEERNVLNASLRETIQQLAADNQRYRLRLVEANLPDD</sequence>
<feature type="region of interest" description="Disordered" evidence="2">
    <location>
        <begin position="30"/>
        <end position="426"/>
    </location>
</feature>
<dbReference type="Proteomes" id="UP000290189">
    <property type="component" value="Unassembled WGS sequence"/>
</dbReference>
<gene>
    <name evidence="3" type="ORF">PLBR_LOCUS7594</name>
</gene>
<proteinExistence type="predicted"/>
<dbReference type="AlphaFoldDB" id="A0A3P3YJS2"/>